<organism evidence="1 2">
    <name type="scientific">Brachionus plicatilis</name>
    <name type="common">Marine rotifer</name>
    <name type="synonym">Brachionus muelleri</name>
    <dbReference type="NCBI Taxonomy" id="10195"/>
    <lineage>
        <taxon>Eukaryota</taxon>
        <taxon>Metazoa</taxon>
        <taxon>Spiralia</taxon>
        <taxon>Gnathifera</taxon>
        <taxon>Rotifera</taxon>
        <taxon>Eurotatoria</taxon>
        <taxon>Monogononta</taxon>
        <taxon>Pseudotrocha</taxon>
        <taxon>Ploima</taxon>
        <taxon>Brachionidae</taxon>
        <taxon>Brachionus</taxon>
    </lineage>
</organism>
<evidence type="ECO:0000313" key="1">
    <source>
        <dbReference type="EMBL" id="RNA35132.1"/>
    </source>
</evidence>
<accession>A0A3M7SH91</accession>
<name>A0A3M7SH91_BRAPC</name>
<gene>
    <name evidence="1" type="ORF">BpHYR1_053241</name>
</gene>
<proteinExistence type="predicted"/>
<dbReference type="Proteomes" id="UP000276133">
    <property type="component" value="Unassembled WGS sequence"/>
</dbReference>
<keyword evidence="2" id="KW-1185">Reference proteome</keyword>
<comment type="caution">
    <text evidence="1">The sequence shown here is derived from an EMBL/GenBank/DDBJ whole genome shotgun (WGS) entry which is preliminary data.</text>
</comment>
<evidence type="ECO:0000313" key="2">
    <source>
        <dbReference type="Proteomes" id="UP000276133"/>
    </source>
</evidence>
<dbReference type="AlphaFoldDB" id="A0A3M7SH91"/>
<dbReference type="EMBL" id="REGN01001371">
    <property type="protein sequence ID" value="RNA35132.1"/>
    <property type="molecule type" value="Genomic_DNA"/>
</dbReference>
<protein>
    <submittedName>
        <fullName evidence="1">Uncharacterized protein</fullName>
    </submittedName>
</protein>
<sequence>MSKNNILTKPLAHDYINIVLAKFLISEKLNFREEICKNEKMHHILKFIYFLPESVYLVVSSTSKIAVKSKSGIFFLGLKICLNLSQNT</sequence>
<reference evidence="1 2" key="1">
    <citation type="journal article" date="2018" name="Sci. Rep.">
        <title>Genomic signatures of local adaptation to the degree of environmental predictability in rotifers.</title>
        <authorList>
            <person name="Franch-Gras L."/>
            <person name="Hahn C."/>
            <person name="Garcia-Roger E.M."/>
            <person name="Carmona M.J."/>
            <person name="Serra M."/>
            <person name="Gomez A."/>
        </authorList>
    </citation>
    <scope>NUCLEOTIDE SEQUENCE [LARGE SCALE GENOMIC DNA]</scope>
    <source>
        <strain evidence="1">HYR1</strain>
    </source>
</reference>